<keyword evidence="2" id="KW-0489">Methyltransferase</keyword>
<sequence>MSGFAADWLALREPVDHASRNPAQAARMRAHFAEREALTIVDLGCGTGSNLRGLAGELPPRQRWHLIDGDPALLERARKDLADWAETARPSGDGLELHRDGRVIEVRFECADLTVRDLDFADVGAELVTAAALFDLVSEDWLERLVARLAARKLPIYAVLNYDGEAEWLPAAPLDGRVIAAFNRHQRGDKGFGPALGPASSEALAQLLRQHGYTYGAGTSPWVLGPAHAALIRALTDGFATAAGEIEPARRAEFAAWAQARATAETVRIGHRDIFAHA</sequence>
<keyword evidence="2" id="KW-0808">Transferase</keyword>
<dbReference type="SUPFAM" id="SSF53335">
    <property type="entry name" value="S-adenosyl-L-methionine-dependent methyltransferases"/>
    <property type="match status" value="1"/>
</dbReference>
<evidence type="ECO:0000313" key="2">
    <source>
        <dbReference type="EMBL" id="SCW93581.1"/>
    </source>
</evidence>
<dbReference type="Proteomes" id="UP000198889">
    <property type="component" value="Unassembled WGS sequence"/>
</dbReference>
<proteinExistence type="predicted"/>
<dbReference type="InterPro" id="IPR041698">
    <property type="entry name" value="Methyltransf_25"/>
</dbReference>
<dbReference type="EMBL" id="FMTP01000008">
    <property type="protein sequence ID" value="SCW93581.1"/>
    <property type="molecule type" value="Genomic_DNA"/>
</dbReference>
<dbReference type="AlphaFoldDB" id="A0A1G4UIW5"/>
<dbReference type="GO" id="GO:0032259">
    <property type="term" value="P:methylation"/>
    <property type="evidence" value="ECO:0007669"/>
    <property type="project" value="UniProtKB-KW"/>
</dbReference>
<accession>A0A1G4UIW5</accession>
<dbReference type="RefSeq" id="WP_091443307.1">
    <property type="nucleotide sequence ID" value="NZ_FMTP01000008.1"/>
</dbReference>
<evidence type="ECO:0000259" key="1">
    <source>
        <dbReference type="Pfam" id="PF13649"/>
    </source>
</evidence>
<organism evidence="2 3">
    <name type="scientific">Ancylobacter rudongensis</name>
    <dbReference type="NCBI Taxonomy" id="177413"/>
    <lineage>
        <taxon>Bacteria</taxon>
        <taxon>Pseudomonadati</taxon>
        <taxon>Pseudomonadota</taxon>
        <taxon>Alphaproteobacteria</taxon>
        <taxon>Hyphomicrobiales</taxon>
        <taxon>Xanthobacteraceae</taxon>
        <taxon>Ancylobacter</taxon>
    </lineage>
</organism>
<dbReference type="GO" id="GO:0008168">
    <property type="term" value="F:methyltransferase activity"/>
    <property type="evidence" value="ECO:0007669"/>
    <property type="project" value="UniProtKB-KW"/>
</dbReference>
<dbReference type="Gene3D" id="3.40.50.150">
    <property type="entry name" value="Vaccinia Virus protein VP39"/>
    <property type="match status" value="1"/>
</dbReference>
<evidence type="ECO:0000313" key="3">
    <source>
        <dbReference type="Proteomes" id="UP000198889"/>
    </source>
</evidence>
<reference evidence="3" key="1">
    <citation type="submission" date="2016-10" db="EMBL/GenBank/DDBJ databases">
        <authorList>
            <person name="Varghese N."/>
            <person name="Submissions S."/>
        </authorList>
    </citation>
    <scope>NUCLEOTIDE SEQUENCE [LARGE SCALE GENOMIC DNA]</scope>
    <source>
        <strain evidence="3">CGMCC 1.1761</strain>
    </source>
</reference>
<keyword evidence="3" id="KW-1185">Reference proteome</keyword>
<dbReference type="Pfam" id="PF13649">
    <property type="entry name" value="Methyltransf_25"/>
    <property type="match status" value="1"/>
</dbReference>
<name>A0A1G4UIW5_9HYPH</name>
<gene>
    <name evidence="2" type="ORF">SAMN05660859_3978</name>
</gene>
<dbReference type="STRING" id="177413.SAMN05660859_3978"/>
<feature type="domain" description="Methyltransferase" evidence="1">
    <location>
        <begin position="40"/>
        <end position="150"/>
    </location>
</feature>
<dbReference type="InterPro" id="IPR029063">
    <property type="entry name" value="SAM-dependent_MTases_sf"/>
</dbReference>
<protein>
    <submittedName>
        <fullName evidence="2">Methyltransferase domain-containing protein</fullName>
    </submittedName>
</protein>